<evidence type="ECO:0000313" key="1">
    <source>
        <dbReference type="EMBL" id="QBK90584.1"/>
    </source>
</evidence>
<organism evidence="1">
    <name type="scientific">Pithovirus LCPAC104</name>
    <dbReference type="NCBI Taxonomy" id="2506589"/>
    <lineage>
        <taxon>Viruses</taxon>
        <taxon>Pithoviruses</taxon>
    </lineage>
</organism>
<protein>
    <submittedName>
        <fullName evidence="1">Uncharacterized protein</fullName>
    </submittedName>
</protein>
<reference evidence="1" key="1">
    <citation type="journal article" date="2019" name="MBio">
        <title>Virus Genomes from Deep Sea Sediments Expand the Ocean Megavirome and Support Independent Origins of Viral Gigantism.</title>
        <authorList>
            <person name="Backstrom D."/>
            <person name="Yutin N."/>
            <person name="Jorgensen S.L."/>
            <person name="Dharamshi J."/>
            <person name="Homa F."/>
            <person name="Zaremba-Niedwiedzka K."/>
            <person name="Spang A."/>
            <person name="Wolf Y.I."/>
            <person name="Koonin E.V."/>
            <person name="Ettema T.J."/>
        </authorList>
    </citation>
    <scope>NUCLEOTIDE SEQUENCE</scope>
</reference>
<gene>
    <name evidence="1" type="ORF">LCPAC104_00800</name>
</gene>
<name>A0A481Z404_9VIRU</name>
<proteinExistence type="predicted"/>
<dbReference type="EMBL" id="MK500494">
    <property type="protein sequence ID" value="QBK90584.1"/>
    <property type="molecule type" value="Genomic_DNA"/>
</dbReference>
<sequence length="278" mass="32469">MVSIKRISKAIEKIPNPSFDISEDFISETRKNIKNIFNDVTSCGKEDDRKFEKEYDLLKNQKEIPKVIWILAKYGHNELKIPYKSYCLVRVGLYMRKSRMMIPPPSKMTLCRIILNYDYDEIYSLQEIKPTNTEKKEWKTYKELMIKKNTANILGPGNLSNYQIYIGSNPFITIKSENLDNPQANTRKTIRHSNYERITVILDYRCDEIKISKLLDIIDTGEIDMNDDSLKELAEKLLGSRGFKIPNKKSIEGLFPKKVKKDTKIETIDLDIENILNN</sequence>
<accession>A0A481Z404</accession>